<dbReference type="PANTHER" id="PTHR43289:SF6">
    <property type="entry name" value="SERINE_THREONINE-PROTEIN KINASE NEKL-3"/>
    <property type="match status" value="1"/>
</dbReference>
<dbReference type="GO" id="GO:0004674">
    <property type="term" value="F:protein serine/threonine kinase activity"/>
    <property type="evidence" value="ECO:0007669"/>
    <property type="project" value="UniProtKB-KW"/>
</dbReference>
<dbReference type="InterPro" id="IPR017441">
    <property type="entry name" value="Protein_kinase_ATP_BS"/>
</dbReference>
<evidence type="ECO:0000256" key="7">
    <source>
        <dbReference type="PROSITE-ProRule" id="PRU10141"/>
    </source>
</evidence>
<organism evidence="10 11">
    <name type="scientific">Oryzihumus leptocrescens</name>
    <dbReference type="NCBI Taxonomy" id="297536"/>
    <lineage>
        <taxon>Bacteria</taxon>
        <taxon>Bacillati</taxon>
        <taxon>Actinomycetota</taxon>
        <taxon>Actinomycetes</taxon>
        <taxon>Micrococcales</taxon>
        <taxon>Intrasporangiaceae</taxon>
        <taxon>Oryzihumus</taxon>
    </lineage>
</organism>
<dbReference type="GO" id="GO:0005524">
    <property type="term" value="F:ATP binding"/>
    <property type="evidence" value="ECO:0007669"/>
    <property type="project" value="UniProtKB-UniRule"/>
</dbReference>
<dbReference type="PANTHER" id="PTHR43289">
    <property type="entry name" value="MITOGEN-ACTIVATED PROTEIN KINASE KINASE KINASE 20-RELATED"/>
    <property type="match status" value="1"/>
</dbReference>
<dbReference type="EMBL" id="VFOQ01000001">
    <property type="protein sequence ID" value="TQL59574.1"/>
    <property type="molecule type" value="Genomic_DNA"/>
</dbReference>
<dbReference type="PROSITE" id="PS00107">
    <property type="entry name" value="PROTEIN_KINASE_ATP"/>
    <property type="match status" value="1"/>
</dbReference>
<evidence type="ECO:0000256" key="5">
    <source>
        <dbReference type="ARBA" id="ARBA00022777"/>
    </source>
</evidence>
<evidence type="ECO:0000256" key="4">
    <source>
        <dbReference type="ARBA" id="ARBA00022741"/>
    </source>
</evidence>
<evidence type="ECO:0000313" key="11">
    <source>
        <dbReference type="Proteomes" id="UP000319514"/>
    </source>
</evidence>
<keyword evidence="4 7" id="KW-0547">Nucleotide-binding</keyword>
<protein>
    <recommendedName>
        <fullName evidence="1">non-specific serine/threonine protein kinase</fullName>
        <ecNumber evidence="1">2.7.11.1</ecNumber>
    </recommendedName>
</protein>
<dbReference type="SUPFAM" id="SSF56112">
    <property type="entry name" value="Protein kinase-like (PK-like)"/>
    <property type="match status" value="1"/>
</dbReference>
<dbReference type="SMART" id="SM00220">
    <property type="entry name" value="S_TKc"/>
    <property type="match status" value="1"/>
</dbReference>
<dbReference type="EC" id="2.7.11.1" evidence="1"/>
<feature type="binding site" evidence="7">
    <location>
        <position position="41"/>
    </location>
    <ligand>
        <name>ATP</name>
        <dbReference type="ChEBI" id="CHEBI:30616"/>
    </ligand>
</feature>
<feature type="domain" description="Protein kinase" evidence="9">
    <location>
        <begin position="12"/>
        <end position="275"/>
    </location>
</feature>
<dbReference type="InterPro" id="IPR000719">
    <property type="entry name" value="Prot_kinase_dom"/>
</dbReference>
<comment type="caution">
    <text evidence="10">The sequence shown here is derived from an EMBL/GenBank/DDBJ whole genome shotgun (WGS) entry which is preliminary data.</text>
</comment>
<keyword evidence="11" id="KW-1185">Reference proteome</keyword>
<proteinExistence type="predicted"/>
<dbReference type="Pfam" id="PF00069">
    <property type="entry name" value="Pkinase"/>
    <property type="match status" value="1"/>
</dbReference>
<keyword evidence="5 10" id="KW-0418">Kinase</keyword>
<dbReference type="RefSeq" id="WP_141787579.1">
    <property type="nucleotide sequence ID" value="NZ_BAAAKX010000004.1"/>
</dbReference>
<keyword evidence="2" id="KW-0723">Serine/threonine-protein kinase</keyword>
<evidence type="ECO:0000256" key="3">
    <source>
        <dbReference type="ARBA" id="ARBA00022679"/>
    </source>
</evidence>
<evidence type="ECO:0000256" key="6">
    <source>
        <dbReference type="ARBA" id="ARBA00022840"/>
    </source>
</evidence>
<dbReference type="AlphaFoldDB" id="A0A542ZGX5"/>
<dbReference type="InterPro" id="IPR011009">
    <property type="entry name" value="Kinase-like_dom_sf"/>
</dbReference>
<sequence length="683" mass="71603">MVAVGRALGSNYELRSLLGSGAMGDVWVAIDRSTGAEVAAKVLKSEYSQNPDIIARFIQERSILLGLEHPNIVRVRDLVVERDSLAIVMDLVDGTDLRGALRQEGTLAPTTAVRVAAYVLEGLAAAHSQGALHRDVKPDNVLLVRDWRELGPDAVRLSDFSIARLAQESTVQATGLLGTPEYMPPELFESGTSSAASDVYAAGVLLYQLLAGRTPFAGPGTAFTIGNRAVTMEAPALDLPGPLWQLLSSLLSKDPRRRPKASTAAQTLRELAPALVDVPPLPAQPTPDSWRRSGGAGLVREPIRPVDAPAAFDVGGTNLDVSFAAEEPRAEREGGVRALVPGPAAALDAGVTNVGGLPREYVAPELTPSVDAPTADGRRRLRTPMYVGGALVLVAAIVIAVVLLRGGGHGGVDPAATAGAASRSSRVDALRQDQTVPGTGLELAREATYDTKSRSVEMTVHLKADRVALQGPVLQVIPLPQGGEQCPLVAWDGASVTKDSALVSGITAPCAYRLDVPQIPAGQTVSVKATLPLTLKGDPEKALGDWLDQVANATSQALQQTGPNNTAYAIQRLESVEVKAPDFATTRTGQLRVVLYPRWVGSGVDTQHVLYDSTEGDTTDLLDEVAGGLAGVRLTDGCNGAVSIRKGLFVSVLHQSDSCEIDATVGNLTDLRSNTFQIAGLGG</sequence>
<dbReference type="PROSITE" id="PS50011">
    <property type="entry name" value="PROTEIN_KINASE_DOM"/>
    <property type="match status" value="1"/>
</dbReference>
<name>A0A542ZGX5_9MICO</name>
<dbReference type="CDD" id="cd14014">
    <property type="entry name" value="STKc_PknB_like"/>
    <property type="match status" value="1"/>
</dbReference>
<dbReference type="Gene3D" id="3.30.200.20">
    <property type="entry name" value="Phosphorylase Kinase, domain 1"/>
    <property type="match status" value="1"/>
</dbReference>
<evidence type="ECO:0000256" key="1">
    <source>
        <dbReference type="ARBA" id="ARBA00012513"/>
    </source>
</evidence>
<keyword evidence="8" id="KW-1133">Transmembrane helix</keyword>
<keyword evidence="3" id="KW-0808">Transferase</keyword>
<reference evidence="10 11" key="1">
    <citation type="submission" date="2019-06" db="EMBL/GenBank/DDBJ databases">
        <title>Sequencing the genomes of 1000 actinobacteria strains.</title>
        <authorList>
            <person name="Klenk H.-P."/>
        </authorList>
    </citation>
    <scope>NUCLEOTIDE SEQUENCE [LARGE SCALE GENOMIC DNA]</scope>
    <source>
        <strain evidence="10 11">DSM 18082</strain>
    </source>
</reference>
<evidence type="ECO:0000313" key="10">
    <source>
        <dbReference type="EMBL" id="TQL59574.1"/>
    </source>
</evidence>
<keyword evidence="8" id="KW-0812">Transmembrane</keyword>
<dbReference type="OrthoDB" id="9762169at2"/>
<accession>A0A542ZGX5</accession>
<evidence type="ECO:0000259" key="9">
    <source>
        <dbReference type="PROSITE" id="PS50011"/>
    </source>
</evidence>
<feature type="transmembrane region" description="Helical" evidence="8">
    <location>
        <begin position="385"/>
        <end position="404"/>
    </location>
</feature>
<keyword evidence="6 7" id="KW-0067">ATP-binding</keyword>
<keyword evidence="8" id="KW-0472">Membrane</keyword>
<evidence type="ECO:0000256" key="8">
    <source>
        <dbReference type="SAM" id="Phobius"/>
    </source>
</evidence>
<dbReference type="Gene3D" id="1.10.510.10">
    <property type="entry name" value="Transferase(Phosphotransferase) domain 1"/>
    <property type="match status" value="1"/>
</dbReference>
<dbReference type="Proteomes" id="UP000319514">
    <property type="component" value="Unassembled WGS sequence"/>
</dbReference>
<evidence type="ECO:0000256" key="2">
    <source>
        <dbReference type="ARBA" id="ARBA00022527"/>
    </source>
</evidence>
<gene>
    <name evidence="10" type="ORF">FB474_0930</name>
</gene>